<keyword evidence="3" id="KW-1185">Reference proteome</keyword>
<dbReference type="Proteomes" id="UP000192277">
    <property type="component" value="Unassembled WGS sequence"/>
</dbReference>
<dbReference type="InterPro" id="IPR029063">
    <property type="entry name" value="SAM-dependent_MTases_sf"/>
</dbReference>
<dbReference type="SUPFAM" id="SSF53335">
    <property type="entry name" value="S-adenosyl-L-methionine-dependent methyltransferases"/>
    <property type="match status" value="1"/>
</dbReference>
<dbReference type="PANTHER" id="PTHR34203:SF15">
    <property type="entry name" value="SLL1173 PROTEIN"/>
    <property type="match status" value="1"/>
</dbReference>
<dbReference type="NCBIfam" id="TIGR01444">
    <property type="entry name" value="fkbM_fam"/>
    <property type="match status" value="1"/>
</dbReference>
<dbReference type="RefSeq" id="WP_014222674.1">
    <property type="nucleotide sequence ID" value="NZ_LWBO01000001.1"/>
</dbReference>
<dbReference type="PANTHER" id="PTHR34203">
    <property type="entry name" value="METHYLTRANSFERASE, FKBM FAMILY PROTEIN"/>
    <property type="match status" value="1"/>
</dbReference>
<dbReference type="EMBL" id="LWBO01000001">
    <property type="protein sequence ID" value="OQP55105.1"/>
    <property type="molecule type" value="Genomic_DNA"/>
</dbReference>
<accession>A0ABX3P6H5</accession>
<dbReference type="InterPro" id="IPR052514">
    <property type="entry name" value="SAM-dependent_MTase"/>
</dbReference>
<reference evidence="2 3" key="1">
    <citation type="submission" date="2016-04" db="EMBL/GenBank/DDBJ databases">
        <authorList>
            <person name="Chen L."/>
            <person name="Zhuang W."/>
            <person name="Wang G."/>
        </authorList>
    </citation>
    <scope>NUCLEOTIDE SEQUENCE [LARGE SCALE GENOMIC DNA]</scope>
    <source>
        <strain evidence="3">GR20</strain>
    </source>
</reference>
<name>A0ABX3P6H5_9BACT</name>
<dbReference type="InterPro" id="IPR006342">
    <property type="entry name" value="FkbM_mtfrase"/>
</dbReference>
<protein>
    <recommendedName>
        <fullName evidence="1">Methyltransferase FkbM domain-containing protein</fullName>
    </recommendedName>
</protein>
<proteinExistence type="predicted"/>
<evidence type="ECO:0000259" key="1">
    <source>
        <dbReference type="Pfam" id="PF05050"/>
    </source>
</evidence>
<evidence type="ECO:0000313" key="2">
    <source>
        <dbReference type="EMBL" id="OQP55105.1"/>
    </source>
</evidence>
<feature type="domain" description="Methyltransferase FkbM" evidence="1">
    <location>
        <begin position="82"/>
        <end position="248"/>
    </location>
</feature>
<dbReference type="Pfam" id="PF05050">
    <property type="entry name" value="Methyltransf_21"/>
    <property type="match status" value="1"/>
</dbReference>
<sequence>MVKNSISRYKNLLRHISNWTGYFTRKFKKEFSPMEFTTRGNPIRFLVPSTGLYLVFKEIFITDFYDIDNLVKQLPARPLIIDIGANAGYFNMMLFSKIKDATVYAYEPIPVNYELFKKNISFNPGLEKQIHLFNKAVTGTPVESVELFMEHSAENSVIASIYSDFDQQNKYSLKVPAISLEEIIKSNGFNRIDLLKVDCEGSEYPIIYETSAATWSKVDRLTIEVHNLDNDKRNHNHLGEFLKQQGFNVESQFVHANCYVLDAVRK</sequence>
<comment type="caution">
    <text evidence="2">The sequence shown here is derived from an EMBL/GenBank/DDBJ whole genome shotgun (WGS) entry which is preliminary data.</text>
</comment>
<gene>
    <name evidence="2" type="ORF">A4D02_01950</name>
</gene>
<evidence type="ECO:0000313" key="3">
    <source>
        <dbReference type="Proteomes" id="UP000192277"/>
    </source>
</evidence>
<dbReference type="Gene3D" id="3.40.50.150">
    <property type="entry name" value="Vaccinia Virus protein VP39"/>
    <property type="match status" value="1"/>
</dbReference>
<organism evidence="2 3">
    <name type="scientific">Niastella koreensis</name>
    <dbReference type="NCBI Taxonomy" id="354356"/>
    <lineage>
        <taxon>Bacteria</taxon>
        <taxon>Pseudomonadati</taxon>
        <taxon>Bacteroidota</taxon>
        <taxon>Chitinophagia</taxon>
        <taxon>Chitinophagales</taxon>
        <taxon>Chitinophagaceae</taxon>
        <taxon>Niastella</taxon>
    </lineage>
</organism>